<dbReference type="PANTHER" id="PTHR37490:SF2">
    <property type="match status" value="1"/>
</dbReference>
<organism evidence="2 3">
    <name type="scientific">Extremus antarcticus</name>
    <dbReference type="NCBI Taxonomy" id="702011"/>
    <lineage>
        <taxon>Eukaryota</taxon>
        <taxon>Fungi</taxon>
        <taxon>Dikarya</taxon>
        <taxon>Ascomycota</taxon>
        <taxon>Pezizomycotina</taxon>
        <taxon>Dothideomycetes</taxon>
        <taxon>Dothideomycetidae</taxon>
        <taxon>Mycosphaerellales</taxon>
        <taxon>Extremaceae</taxon>
        <taxon>Extremus</taxon>
    </lineage>
</organism>
<protein>
    <submittedName>
        <fullName evidence="2">Uncharacterized protein</fullName>
    </submittedName>
</protein>
<accession>A0AAJ0G7P0</accession>
<dbReference type="PANTHER" id="PTHR37490">
    <property type="entry name" value="EXPRESSED PROTEIN"/>
    <property type="match status" value="1"/>
</dbReference>
<sequence>MPSGVRLYVSLIVLFGSLGLLLFSFQDSLPNVKALSSLRLHNENWTLLKHQTALEVDPPPDERPFGALVIAAGADTDLKWTVFAKLNWTVYEYDVRQPNNPDPQLRFPANKGNEAMIYLSFIIDHYEDLPWATIFMHGHLDAWHQEDNAVRILGGLNKVALARQGYISLRCDWFPSCPDEMRPSQHDSVVSGPEADTKGTEAAIAGNWRLLFPGEKLPAVIASPCCAQFVVTRQAIIRRPKADYERLRNWLLGSLLEDNHSGRVMEKLWAYLFTGEAVHCPPPEKCACEWFGRCEKQDHEFTKLPDSFGNLPEWP</sequence>
<dbReference type="Proteomes" id="UP001271007">
    <property type="component" value="Unassembled WGS sequence"/>
</dbReference>
<keyword evidence="3" id="KW-1185">Reference proteome</keyword>
<keyword evidence="1" id="KW-1133">Transmembrane helix</keyword>
<keyword evidence="1" id="KW-0472">Membrane</keyword>
<dbReference type="AlphaFoldDB" id="A0AAJ0G7P0"/>
<keyword evidence="1" id="KW-0812">Transmembrane</keyword>
<evidence type="ECO:0000256" key="1">
    <source>
        <dbReference type="SAM" id="Phobius"/>
    </source>
</evidence>
<name>A0AAJ0G7P0_9PEZI</name>
<comment type="caution">
    <text evidence="2">The sequence shown here is derived from an EMBL/GenBank/DDBJ whole genome shotgun (WGS) entry which is preliminary data.</text>
</comment>
<evidence type="ECO:0000313" key="3">
    <source>
        <dbReference type="Proteomes" id="UP001271007"/>
    </source>
</evidence>
<proteinExistence type="predicted"/>
<dbReference type="Pfam" id="PF11913">
    <property type="entry name" value="DUF3431"/>
    <property type="match status" value="1"/>
</dbReference>
<reference evidence="2" key="1">
    <citation type="submission" date="2023-04" db="EMBL/GenBank/DDBJ databases">
        <title>Black Yeasts Isolated from many extreme environments.</title>
        <authorList>
            <person name="Coleine C."/>
            <person name="Stajich J.E."/>
            <person name="Selbmann L."/>
        </authorList>
    </citation>
    <scope>NUCLEOTIDE SEQUENCE</scope>
    <source>
        <strain evidence="2">CCFEE 5312</strain>
    </source>
</reference>
<dbReference type="EMBL" id="JAWDJX010000065">
    <property type="protein sequence ID" value="KAK3047234.1"/>
    <property type="molecule type" value="Genomic_DNA"/>
</dbReference>
<evidence type="ECO:0000313" key="2">
    <source>
        <dbReference type="EMBL" id="KAK3047234.1"/>
    </source>
</evidence>
<dbReference type="InterPro" id="IPR021838">
    <property type="entry name" value="DUF3431"/>
</dbReference>
<feature type="transmembrane region" description="Helical" evidence="1">
    <location>
        <begin position="7"/>
        <end position="25"/>
    </location>
</feature>
<gene>
    <name evidence="2" type="ORF">LTR09_011334</name>
</gene>